<evidence type="ECO:0000256" key="1">
    <source>
        <dbReference type="SAM" id="SignalP"/>
    </source>
</evidence>
<feature type="domain" description="M23ase beta-sheet core" evidence="2">
    <location>
        <begin position="90"/>
        <end position="188"/>
    </location>
</feature>
<evidence type="ECO:0000313" key="3">
    <source>
        <dbReference type="EMBL" id="THG31043.1"/>
    </source>
</evidence>
<evidence type="ECO:0000259" key="2">
    <source>
        <dbReference type="Pfam" id="PF01551"/>
    </source>
</evidence>
<dbReference type="PANTHER" id="PTHR21666">
    <property type="entry name" value="PEPTIDASE-RELATED"/>
    <property type="match status" value="1"/>
</dbReference>
<dbReference type="GO" id="GO:0004222">
    <property type="term" value="F:metalloendopeptidase activity"/>
    <property type="evidence" value="ECO:0007669"/>
    <property type="project" value="TreeGrafter"/>
</dbReference>
<gene>
    <name evidence="3" type="ORF">E6C64_10650</name>
</gene>
<feature type="signal peptide" evidence="1">
    <location>
        <begin position="1"/>
        <end position="17"/>
    </location>
</feature>
<protein>
    <submittedName>
        <fullName evidence="3">M23 family metallopeptidase</fullName>
    </submittedName>
</protein>
<dbReference type="InterPro" id="IPR011055">
    <property type="entry name" value="Dup_hybrid_motif"/>
</dbReference>
<dbReference type="PANTHER" id="PTHR21666:SF270">
    <property type="entry name" value="MUREIN HYDROLASE ACTIVATOR ENVC"/>
    <property type="match status" value="1"/>
</dbReference>
<evidence type="ECO:0000313" key="4">
    <source>
        <dbReference type="Proteomes" id="UP000309133"/>
    </source>
</evidence>
<comment type="caution">
    <text evidence="3">The sequence shown here is derived from an EMBL/GenBank/DDBJ whole genome shotgun (WGS) entry which is preliminary data.</text>
</comment>
<dbReference type="Pfam" id="PF01551">
    <property type="entry name" value="Peptidase_M23"/>
    <property type="match status" value="1"/>
</dbReference>
<dbReference type="Proteomes" id="UP000309133">
    <property type="component" value="Unassembled WGS sequence"/>
</dbReference>
<dbReference type="InterPro" id="IPR050570">
    <property type="entry name" value="Cell_wall_metabolism_enzyme"/>
</dbReference>
<dbReference type="InterPro" id="IPR016047">
    <property type="entry name" value="M23ase_b-sheet_dom"/>
</dbReference>
<feature type="chain" id="PRO_5020868726" evidence="1">
    <location>
        <begin position="18"/>
        <end position="200"/>
    </location>
</feature>
<organism evidence="3 4">
    <name type="scientific">Naasia lichenicola</name>
    <dbReference type="NCBI Taxonomy" id="2565933"/>
    <lineage>
        <taxon>Bacteria</taxon>
        <taxon>Bacillati</taxon>
        <taxon>Actinomycetota</taxon>
        <taxon>Actinomycetes</taxon>
        <taxon>Micrococcales</taxon>
        <taxon>Microbacteriaceae</taxon>
        <taxon>Naasia</taxon>
    </lineage>
</organism>
<reference evidence="3 4" key="1">
    <citation type="submission" date="2019-04" db="EMBL/GenBank/DDBJ databases">
        <authorList>
            <person name="Jiang L."/>
        </authorList>
    </citation>
    <scope>NUCLEOTIDE SEQUENCE [LARGE SCALE GENOMIC DNA]</scope>
    <source>
        <strain evidence="3 4">YIM 131853</strain>
    </source>
</reference>
<proteinExistence type="predicted"/>
<dbReference type="CDD" id="cd12797">
    <property type="entry name" value="M23_peptidase"/>
    <property type="match status" value="1"/>
</dbReference>
<accession>A0A4S4FKS2</accession>
<sequence>MIAVALMALVTSVPANALLSSADLSSNRLGTLSPTADQVLAASGGQSEVVSRDGYGSDAAPPSVVWPVAKHTVSDGFGYRVSPCSGCSTMHQGTDFTGGYGADIVAIADGTVKTVIEQSGGLGVHVIIEHQIDGEMYTSIYGHMQFGSVGVVEGQTVKAGDFVGLLGNTGDSTGPHLHFELHPGGGAAVDAFKWLTANVS</sequence>
<dbReference type="SUPFAM" id="SSF51261">
    <property type="entry name" value="Duplicated hybrid motif"/>
    <property type="match status" value="1"/>
</dbReference>
<keyword evidence="1" id="KW-0732">Signal</keyword>
<dbReference type="EMBL" id="SSSM01000004">
    <property type="protein sequence ID" value="THG31043.1"/>
    <property type="molecule type" value="Genomic_DNA"/>
</dbReference>
<dbReference type="Gene3D" id="2.70.70.10">
    <property type="entry name" value="Glucose Permease (Domain IIA)"/>
    <property type="match status" value="1"/>
</dbReference>
<keyword evidence="4" id="KW-1185">Reference proteome</keyword>
<dbReference type="AlphaFoldDB" id="A0A4S4FKS2"/>
<name>A0A4S4FKS2_9MICO</name>